<protein>
    <submittedName>
        <fullName evidence="1">Uncharacterized protein</fullName>
    </submittedName>
</protein>
<reference evidence="1 2" key="2">
    <citation type="journal article" date="2022" name="Mol. Ecol. Resour.">
        <title>The genomes of chicory, endive, great burdock and yacon provide insights into Asteraceae paleo-polyploidization history and plant inulin production.</title>
        <authorList>
            <person name="Fan W."/>
            <person name="Wang S."/>
            <person name="Wang H."/>
            <person name="Wang A."/>
            <person name="Jiang F."/>
            <person name="Liu H."/>
            <person name="Zhao H."/>
            <person name="Xu D."/>
            <person name="Zhang Y."/>
        </authorList>
    </citation>
    <scope>NUCLEOTIDE SEQUENCE [LARGE SCALE GENOMIC DNA]</scope>
    <source>
        <strain evidence="2">cv. Yunnan</strain>
        <tissue evidence="1">Leaves</tissue>
    </source>
</reference>
<proteinExistence type="predicted"/>
<comment type="caution">
    <text evidence="1">The sequence shown here is derived from an EMBL/GenBank/DDBJ whole genome shotgun (WGS) entry which is preliminary data.</text>
</comment>
<accession>A0ACB9JLF6</accession>
<dbReference type="Proteomes" id="UP001056120">
    <property type="component" value="Linkage Group LG03"/>
</dbReference>
<keyword evidence="2" id="KW-1185">Reference proteome</keyword>
<sequence length="78" mass="9106">MQETSGLYFFGGKGRTVDSFPQSYNLKLSREFWATPCDIFQVHLLMYNKDFCSFKSNETVFSHKLKNMALRVIAENQN</sequence>
<gene>
    <name evidence="1" type="ORF">L1987_08133</name>
</gene>
<organism evidence="1 2">
    <name type="scientific">Smallanthus sonchifolius</name>
    <dbReference type="NCBI Taxonomy" id="185202"/>
    <lineage>
        <taxon>Eukaryota</taxon>
        <taxon>Viridiplantae</taxon>
        <taxon>Streptophyta</taxon>
        <taxon>Embryophyta</taxon>
        <taxon>Tracheophyta</taxon>
        <taxon>Spermatophyta</taxon>
        <taxon>Magnoliopsida</taxon>
        <taxon>eudicotyledons</taxon>
        <taxon>Gunneridae</taxon>
        <taxon>Pentapetalae</taxon>
        <taxon>asterids</taxon>
        <taxon>campanulids</taxon>
        <taxon>Asterales</taxon>
        <taxon>Asteraceae</taxon>
        <taxon>Asteroideae</taxon>
        <taxon>Heliantheae alliance</taxon>
        <taxon>Millerieae</taxon>
        <taxon>Smallanthus</taxon>
    </lineage>
</organism>
<evidence type="ECO:0000313" key="1">
    <source>
        <dbReference type="EMBL" id="KAI3820585.1"/>
    </source>
</evidence>
<name>A0ACB9JLF6_9ASTR</name>
<reference evidence="2" key="1">
    <citation type="journal article" date="2022" name="Mol. Ecol. Resour.">
        <title>The genomes of chicory, endive, great burdock and yacon provide insights into Asteraceae palaeo-polyploidization history and plant inulin production.</title>
        <authorList>
            <person name="Fan W."/>
            <person name="Wang S."/>
            <person name="Wang H."/>
            <person name="Wang A."/>
            <person name="Jiang F."/>
            <person name="Liu H."/>
            <person name="Zhao H."/>
            <person name="Xu D."/>
            <person name="Zhang Y."/>
        </authorList>
    </citation>
    <scope>NUCLEOTIDE SEQUENCE [LARGE SCALE GENOMIC DNA]</scope>
    <source>
        <strain evidence="2">cv. Yunnan</strain>
    </source>
</reference>
<dbReference type="EMBL" id="CM042020">
    <property type="protein sequence ID" value="KAI3820585.1"/>
    <property type="molecule type" value="Genomic_DNA"/>
</dbReference>
<evidence type="ECO:0000313" key="2">
    <source>
        <dbReference type="Proteomes" id="UP001056120"/>
    </source>
</evidence>